<comment type="similarity">
    <text evidence="1 6">Belongs to the NusB family.</text>
</comment>
<evidence type="ECO:0000259" key="7">
    <source>
        <dbReference type="Pfam" id="PF01029"/>
    </source>
</evidence>
<reference evidence="8 9" key="1">
    <citation type="submission" date="2020-12" db="EMBL/GenBank/DDBJ databases">
        <title>WGS of Thermoactinomyces spp.</title>
        <authorList>
            <person name="Cheng K."/>
        </authorList>
    </citation>
    <scope>NUCLEOTIDE SEQUENCE [LARGE SCALE GENOMIC DNA]</scope>
    <source>
        <strain evidence="9">CICC 10650\ACCC 41061</strain>
    </source>
</reference>
<organism evidence="8 9">
    <name type="scientific">Thermoactinomyces vulgaris</name>
    <dbReference type="NCBI Taxonomy" id="2026"/>
    <lineage>
        <taxon>Bacteria</taxon>
        <taxon>Bacillati</taxon>
        <taxon>Bacillota</taxon>
        <taxon>Bacilli</taxon>
        <taxon>Bacillales</taxon>
        <taxon>Thermoactinomycetaceae</taxon>
        <taxon>Thermoactinomyces</taxon>
    </lineage>
</organism>
<evidence type="ECO:0000256" key="2">
    <source>
        <dbReference type="ARBA" id="ARBA00022814"/>
    </source>
</evidence>
<dbReference type="EMBL" id="JAECVU010000001">
    <property type="protein sequence ID" value="MBH8587490.1"/>
    <property type="molecule type" value="Genomic_DNA"/>
</dbReference>
<evidence type="ECO:0000313" key="8">
    <source>
        <dbReference type="EMBL" id="MBH8587490.1"/>
    </source>
</evidence>
<dbReference type="Gene3D" id="1.10.940.10">
    <property type="entry name" value="NusB-like"/>
    <property type="match status" value="1"/>
</dbReference>
<dbReference type="PANTHER" id="PTHR11078">
    <property type="entry name" value="N UTILIZATION SUBSTANCE PROTEIN B-RELATED"/>
    <property type="match status" value="1"/>
</dbReference>
<dbReference type="SUPFAM" id="SSF48013">
    <property type="entry name" value="NusB-like"/>
    <property type="match status" value="1"/>
</dbReference>
<dbReference type="InterPro" id="IPR035926">
    <property type="entry name" value="NusB-like_sf"/>
</dbReference>
<evidence type="ECO:0000256" key="1">
    <source>
        <dbReference type="ARBA" id="ARBA00005952"/>
    </source>
</evidence>
<keyword evidence="9" id="KW-1185">Reference proteome</keyword>
<sequence>MSRREIREKVIQTLYECEFRPDEREEIVSVRSTELAGEERSHFLHLTEGVLQNASSLDEVFRPLLKKGWSLERIPTVDKMILRLAIFELSYEKDVPKAVVINEAVELAKSFSGEESGRFINGVLGRVAKEEAGQITEQ</sequence>
<comment type="function">
    <text evidence="6">Involved in transcription antitermination. Required for transcription of ribosomal RNA (rRNA) genes. Binds specifically to the boxA antiterminator sequence of the ribosomal RNA (rrn) operons.</text>
</comment>
<dbReference type="RefSeq" id="WP_037993855.1">
    <property type="nucleotide sequence ID" value="NZ_CP036487.1"/>
</dbReference>
<evidence type="ECO:0000256" key="3">
    <source>
        <dbReference type="ARBA" id="ARBA00022884"/>
    </source>
</evidence>
<evidence type="ECO:0000313" key="9">
    <source>
        <dbReference type="Proteomes" id="UP000641910"/>
    </source>
</evidence>
<dbReference type="NCBIfam" id="TIGR01951">
    <property type="entry name" value="nusB"/>
    <property type="match status" value="1"/>
</dbReference>
<accession>A0ABS0QE09</accession>
<protein>
    <recommendedName>
        <fullName evidence="6">Transcription antitermination protein NusB</fullName>
    </recommendedName>
    <alternativeName>
        <fullName evidence="6">Antitermination factor NusB</fullName>
    </alternativeName>
</protein>
<dbReference type="PANTHER" id="PTHR11078:SF3">
    <property type="entry name" value="ANTITERMINATION NUSB DOMAIN-CONTAINING PROTEIN"/>
    <property type="match status" value="1"/>
</dbReference>
<feature type="domain" description="NusB/RsmB/TIM44" evidence="7">
    <location>
        <begin position="5"/>
        <end position="129"/>
    </location>
</feature>
<evidence type="ECO:0000256" key="4">
    <source>
        <dbReference type="ARBA" id="ARBA00023015"/>
    </source>
</evidence>
<evidence type="ECO:0000256" key="6">
    <source>
        <dbReference type="HAMAP-Rule" id="MF_00073"/>
    </source>
</evidence>
<keyword evidence="2 6" id="KW-0889">Transcription antitermination</keyword>
<dbReference type="InterPro" id="IPR006027">
    <property type="entry name" value="NusB_RsmB_TIM44"/>
</dbReference>
<evidence type="ECO:0000256" key="5">
    <source>
        <dbReference type="ARBA" id="ARBA00023163"/>
    </source>
</evidence>
<dbReference type="CDD" id="cd00619">
    <property type="entry name" value="Terminator_NusB"/>
    <property type="match status" value="1"/>
</dbReference>
<keyword evidence="3 6" id="KW-0694">RNA-binding</keyword>
<dbReference type="InterPro" id="IPR011605">
    <property type="entry name" value="NusB_fam"/>
</dbReference>
<gene>
    <name evidence="6 8" type="primary">nusB</name>
    <name evidence="8" type="ORF">I8U22_01470</name>
</gene>
<dbReference type="Pfam" id="PF01029">
    <property type="entry name" value="NusB"/>
    <property type="match status" value="1"/>
</dbReference>
<dbReference type="Proteomes" id="UP000641910">
    <property type="component" value="Unassembled WGS sequence"/>
</dbReference>
<dbReference type="HAMAP" id="MF_00073">
    <property type="entry name" value="NusB"/>
    <property type="match status" value="1"/>
</dbReference>
<name>A0ABS0QE09_THEVU</name>
<proteinExistence type="inferred from homology"/>
<keyword evidence="5 6" id="KW-0804">Transcription</keyword>
<comment type="caution">
    <text evidence="8">The sequence shown here is derived from an EMBL/GenBank/DDBJ whole genome shotgun (WGS) entry which is preliminary data.</text>
</comment>
<keyword evidence="4 6" id="KW-0805">Transcription regulation</keyword>